<name>A0A2N0YWQ4_9BACI</name>
<accession>A0A2N0YWQ4</accession>
<dbReference type="PANTHER" id="PTHR32432:SF3">
    <property type="entry name" value="ETHANOLAMINE UTILIZATION PROTEIN EUTJ"/>
    <property type="match status" value="1"/>
</dbReference>
<dbReference type="OrthoDB" id="2690797at2"/>
<dbReference type="Gene3D" id="3.30.1490.300">
    <property type="match status" value="1"/>
</dbReference>
<dbReference type="InterPro" id="IPR005883">
    <property type="entry name" value="PilM"/>
</dbReference>
<comment type="caution">
    <text evidence="1">The sequence shown here is derived from an EMBL/GenBank/DDBJ whole genome shotgun (WGS) entry which is preliminary data.</text>
</comment>
<reference evidence="1 2" key="1">
    <citation type="journal article" date="2003" name="Int. J. Syst. Evol. Microbiol.">
        <title>Bacillus nealsonii sp. nov., isolated from a spacecraft-assembly facility, whose spores are gamma-radiation resistant.</title>
        <authorList>
            <person name="Venkateswaran K."/>
            <person name="Kempf M."/>
            <person name="Chen F."/>
            <person name="Satomi M."/>
            <person name="Nicholson W."/>
            <person name="Kern R."/>
        </authorList>
    </citation>
    <scope>NUCLEOTIDE SEQUENCE [LARGE SCALE GENOMIC DNA]</scope>
    <source>
        <strain evidence="1 2">FO-92</strain>
    </source>
</reference>
<organism evidence="1 2">
    <name type="scientific">Niallia nealsonii</name>
    <dbReference type="NCBI Taxonomy" id="115979"/>
    <lineage>
        <taxon>Bacteria</taxon>
        <taxon>Bacillati</taxon>
        <taxon>Bacillota</taxon>
        <taxon>Bacilli</taxon>
        <taxon>Bacillales</taxon>
        <taxon>Bacillaceae</taxon>
        <taxon>Niallia</taxon>
    </lineage>
</organism>
<dbReference type="AlphaFoldDB" id="A0A2N0YWQ4"/>
<protein>
    <submittedName>
        <fullName evidence="1">Pilus assembly protein PilM</fullName>
    </submittedName>
</protein>
<sequence length="328" mass="38501">MAFLVKKRVIHLALNDHSIRYMELKQHNPPLPLKWGERFLPEGIIRNGRIVDRETLEIILQECVDTWQLKNRDIQFIVPDAFVVIRKISVPNDVKEDELKGYIYLELGTSIHLPFDEPVFDAVVLKEDAEKKEILLFAAQEEIVMEYVDVFTKVNLHPKVADLSSLSIYRLYSLMGGSKQNSRLLMIQMDLESVNITIFEEEFPIFAHYLPLNFIREDWELKINRSQLGEWTFNGNLEEHLLEYEDIFREVSRLLDFYRYSIHQGKKEITKIVLNGDYPFLVNIQDELIKRYELSVEILSADSLLSSFKRSFPKAFHLLLGLALKEVK</sequence>
<dbReference type="InterPro" id="IPR050696">
    <property type="entry name" value="FtsA/MreB"/>
</dbReference>
<keyword evidence="2" id="KW-1185">Reference proteome</keyword>
<dbReference type="Gene3D" id="3.30.420.40">
    <property type="match status" value="2"/>
</dbReference>
<dbReference type="RefSeq" id="WP_101179383.1">
    <property type="nucleotide sequence ID" value="NZ_PISE01000066.1"/>
</dbReference>
<evidence type="ECO:0000313" key="2">
    <source>
        <dbReference type="Proteomes" id="UP000233375"/>
    </source>
</evidence>
<dbReference type="Pfam" id="PF11104">
    <property type="entry name" value="PilM_2"/>
    <property type="match status" value="1"/>
</dbReference>
<dbReference type="Proteomes" id="UP000233375">
    <property type="component" value="Unassembled WGS sequence"/>
</dbReference>
<proteinExistence type="predicted"/>
<evidence type="ECO:0000313" key="1">
    <source>
        <dbReference type="EMBL" id="PKG21689.1"/>
    </source>
</evidence>
<gene>
    <name evidence="1" type="ORF">CWS01_21200</name>
</gene>
<dbReference type="PANTHER" id="PTHR32432">
    <property type="entry name" value="CELL DIVISION PROTEIN FTSA-RELATED"/>
    <property type="match status" value="1"/>
</dbReference>
<dbReference type="EMBL" id="PISE01000066">
    <property type="protein sequence ID" value="PKG21689.1"/>
    <property type="molecule type" value="Genomic_DNA"/>
</dbReference>